<dbReference type="Proteomes" id="UP000006281">
    <property type="component" value="Chromosome"/>
</dbReference>
<dbReference type="EMBL" id="HE804045">
    <property type="protein sequence ID" value="CCH32376.1"/>
    <property type="molecule type" value="Genomic_DNA"/>
</dbReference>
<evidence type="ECO:0000313" key="2">
    <source>
        <dbReference type="Proteomes" id="UP000006281"/>
    </source>
</evidence>
<protein>
    <submittedName>
        <fullName evidence="1">Uncharacterized protein</fullName>
    </submittedName>
</protein>
<reference evidence="1 2" key="1">
    <citation type="journal article" date="2012" name="BMC Genomics">
        <title>Complete genome sequence of Saccharothrix espanaensis DSM 44229T and comparison to the other completely sequenced Pseudonocardiaceae.</title>
        <authorList>
            <person name="Strobel T."/>
            <person name="Al-Dilaimi A."/>
            <person name="Blom J."/>
            <person name="Gessner A."/>
            <person name="Kalinowski J."/>
            <person name="Luzhetska M."/>
            <person name="Puhler A."/>
            <person name="Szczepanowski R."/>
            <person name="Bechthold A."/>
            <person name="Ruckert C."/>
        </authorList>
    </citation>
    <scope>NUCLEOTIDE SEQUENCE [LARGE SCALE GENOMIC DNA]</scope>
    <source>
        <strain evidence="2">ATCC 51144 / DSM 44229 / JCM 9112 / NBRC 15066 / NRRL 15764</strain>
    </source>
</reference>
<dbReference type="STRING" id="1179773.BN6_51100"/>
<proteinExistence type="predicted"/>
<keyword evidence="2" id="KW-1185">Reference proteome</keyword>
<dbReference type="PATRIC" id="fig|1179773.3.peg.5134"/>
<organism evidence="1 2">
    <name type="scientific">Saccharothrix espanaensis (strain ATCC 51144 / DSM 44229 / JCM 9112 / NBRC 15066 / NRRL 15764)</name>
    <dbReference type="NCBI Taxonomy" id="1179773"/>
    <lineage>
        <taxon>Bacteria</taxon>
        <taxon>Bacillati</taxon>
        <taxon>Actinomycetota</taxon>
        <taxon>Actinomycetes</taxon>
        <taxon>Pseudonocardiales</taxon>
        <taxon>Pseudonocardiaceae</taxon>
        <taxon>Saccharothrix</taxon>
    </lineage>
</organism>
<name>K0K203_SACES</name>
<evidence type="ECO:0000313" key="1">
    <source>
        <dbReference type="EMBL" id="CCH32376.1"/>
    </source>
</evidence>
<dbReference type="HOGENOM" id="CLU_1685328_0_0_11"/>
<dbReference type="AlphaFoldDB" id="K0K203"/>
<gene>
    <name evidence="1" type="ordered locus">BN6_51100</name>
</gene>
<accession>K0K203</accession>
<sequence length="156" mass="17306">MPLLHPEPSAARFIASTVVHSGRWSPCEGLYRSGKPLWRLAFSSHQVTSARLTECWALSSLRWVDTQVPLTVPELLADLRGRYLRALDLLERSLGEQDVASVLDLDSVRLLEITGELTTRMESGEPHPRGIDFGATPRVAQLVNHLVVNQSSVGNR</sequence>
<dbReference type="KEGG" id="sesp:BN6_51100"/>